<evidence type="ECO:0000256" key="4">
    <source>
        <dbReference type="ARBA" id="ARBA00038054"/>
    </source>
</evidence>
<keyword evidence="3" id="KW-0288">FMN</keyword>
<dbReference type="InterPro" id="IPR002563">
    <property type="entry name" value="Flavin_Rdtase-like_dom"/>
</dbReference>
<comment type="caution">
    <text evidence="6">The sequence shown here is derived from an EMBL/GenBank/DDBJ whole genome shotgun (WGS) entry which is preliminary data.</text>
</comment>
<name>A0ABT7WF72_9FLAO</name>
<feature type="domain" description="Flavin reductase like" evidence="5">
    <location>
        <begin position="33"/>
        <end position="166"/>
    </location>
</feature>
<evidence type="ECO:0000313" key="7">
    <source>
        <dbReference type="Proteomes" id="UP001174839"/>
    </source>
</evidence>
<accession>A0ABT7WF72</accession>
<evidence type="ECO:0000256" key="3">
    <source>
        <dbReference type="ARBA" id="ARBA00022643"/>
    </source>
</evidence>
<evidence type="ECO:0000256" key="1">
    <source>
        <dbReference type="ARBA" id="ARBA00001917"/>
    </source>
</evidence>
<dbReference type="Proteomes" id="UP001174839">
    <property type="component" value="Unassembled WGS sequence"/>
</dbReference>
<dbReference type="PANTHER" id="PTHR33798">
    <property type="entry name" value="FLAVOPROTEIN OXYGENASE"/>
    <property type="match status" value="1"/>
</dbReference>
<dbReference type="EMBL" id="JAUDUY010000003">
    <property type="protein sequence ID" value="MDM9631558.1"/>
    <property type="molecule type" value="Genomic_DNA"/>
</dbReference>
<keyword evidence="2" id="KW-0285">Flavoprotein</keyword>
<dbReference type="SUPFAM" id="SSF50475">
    <property type="entry name" value="FMN-binding split barrel"/>
    <property type="match status" value="1"/>
</dbReference>
<dbReference type="Pfam" id="PF01613">
    <property type="entry name" value="Flavin_Reduct"/>
    <property type="match status" value="1"/>
</dbReference>
<comment type="similarity">
    <text evidence="4">Belongs to the flavoredoxin family.</text>
</comment>
<comment type="cofactor">
    <cofactor evidence="1">
        <name>FMN</name>
        <dbReference type="ChEBI" id="CHEBI:58210"/>
    </cofactor>
</comment>
<dbReference type="RefSeq" id="WP_289724911.1">
    <property type="nucleotide sequence ID" value="NZ_JAUDUY010000003.1"/>
</dbReference>
<gene>
    <name evidence="6" type="ORF">QU605_08755</name>
</gene>
<evidence type="ECO:0000259" key="5">
    <source>
        <dbReference type="Pfam" id="PF01613"/>
    </source>
</evidence>
<dbReference type="PANTHER" id="PTHR33798:SF5">
    <property type="entry name" value="FLAVIN REDUCTASE LIKE DOMAIN-CONTAINING PROTEIN"/>
    <property type="match status" value="1"/>
</dbReference>
<evidence type="ECO:0000256" key="2">
    <source>
        <dbReference type="ARBA" id="ARBA00022630"/>
    </source>
</evidence>
<dbReference type="InterPro" id="IPR012349">
    <property type="entry name" value="Split_barrel_FMN-bd"/>
</dbReference>
<evidence type="ECO:0000313" key="6">
    <source>
        <dbReference type="EMBL" id="MDM9631558.1"/>
    </source>
</evidence>
<proteinExistence type="inferred from homology"/>
<dbReference type="Gene3D" id="2.30.110.10">
    <property type="entry name" value="Electron Transport, Fmn-binding Protein, Chain A"/>
    <property type="match status" value="1"/>
</dbReference>
<reference evidence="6" key="1">
    <citation type="submission" date="2023-06" db="EMBL/GenBank/DDBJ databases">
        <title>Robiginitalea aurantiacus sp. nov. and Algoriphagus sediminis sp. nov., isolated from coastal sediment.</title>
        <authorList>
            <person name="Zhou Z.Y."/>
            <person name="An J."/>
            <person name="Jia Y.W."/>
            <person name="Du Z.J."/>
        </authorList>
    </citation>
    <scope>NUCLEOTIDE SEQUENCE</scope>
    <source>
        <strain evidence="6">M39</strain>
    </source>
</reference>
<protein>
    <submittedName>
        <fullName evidence="6">Flavin reductase</fullName>
    </submittedName>
</protein>
<organism evidence="6 7">
    <name type="scientific">Robiginitalea aurantiaca</name>
    <dbReference type="NCBI Taxonomy" id="3056915"/>
    <lineage>
        <taxon>Bacteria</taxon>
        <taxon>Pseudomonadati</taxon>
        <taxon>Bacteroidota</taxon>
        <taxon>Flavobacteriia</taxon>
        <taxon>Flavobacteriales</taxon>
        <taxon>Flavobacteriaceae</taxon>
        <taxon>Robiginitalea</taxon>
    </lineage>
</organism>
<sequence length="212" mass="23659">MESSFDLDALMQMEGRYRANLINKIAGYKTANLIGTRSASGLENLSIFNSVVHIGANPPYLGFILRPTTVERHTYENIRETGFYTINQVTGAMHQQAHMTSGKYPRSVSEFEACGLKPFYHKGFEAPFVAESAIKIGLAYEEEHRMRCNDTRLVIGKIIHLRLPEGTICEDGDLALESLDTAAIGGLDTYYLGTKLGRYAYSRPGEDPRRIS</sequence>
<keyword evidence="7" id="KW-1185">Reference proteome</keyword>